<dbReference type="PANTHER" id="PTHR22726">
    <property type="entry name" value="METALLOENDOPEPTIDASE OMA1"/>
    <property type="match status" value="1"/>
</dbReference>
<dbReference type="Proteomes" id="UP001157439">
    <property type="component" value="Unassembled WGS sequence"/>
</dbReference>
<dbReference type="EMBL" id="BSPO01000003">
    <property type="protein sequence ID" value="GLS83658.1"/>
    <property type="molecule type" value="Genomic_DNA"/>
</dbReference>
<evidence type="ECO:0000259" key="8">
    <source>
        <dbReference type="Pfam" id="PF01435"/>
    </source>
</evidence>
<dbReference type="InterPro" id="IPR051156">
    <property type="entry name" value="Mito/Outer_Membr_Metalloprot"/>
</dbReference>
<keyword evidence="3 6" id="KW-0378">Hydrolase</keyword>
<dbReference type="GO" id="GO:0004222">
    <property type="term" value="F:metalloendopeptidase activity"/>
    <property type="evidence" value="ECO:0007669"/>
    <property type="project" value="InterPro"/>
</dbReference>
<reference evidence="9 10" key="1">
    <citation type="journal article" date="2014" name="Int. J. Syst. Evol. Microbiol.">
        <title>Complete genome sequence of Corynebacterium casei LMG S-19264T (=DSM 44701T), isolated from a smear-ripened cheese.</title>
        <authorList>
            <consortium name="US DOE Joint Genome Institute (JGI-PGF)"/>
            <person name="Walter F."/>
            <person name="Albersmeier A."/>
            <person name="Kalinowski J."/>
            <person name="Ruckert C."/>
        </authorList>
    </citation>
    <scope>NUCLEOTIDE SEQUENCE [LARGE SCALE GENOMIC DNA]</scope>
    <source>
        <strain evidence="9 10">NBRC 112785</strain>
    </source>
</reference>
<proteinExistence type="inferred from homology"/>
<evidence type="ECO:0000256" key="5">
    <source>
        <dbReference type="ARBA" id="ARBA00023049"/>
    </source>
</evidence>
<keyword evidence="4 6" id="KW-0862">Zinc</keyword>
<sequence length="266" mass="28556">MRFKLVVVAVATAVTLSSCALHKSPTGRHQVLLFSEAEMTQMGAQSFAQIKKQEKISTDANKVAYVQCIADAITAELPTKQNWETVTFESDQLNAFALPGGHIGVYTGLMKAAENQDQLAAVIGHEVGHVLARHGNEQVTRGQLSSAGLQIANIALQGQSQAEREMAMSALGAGLQLGLMLPFGRAQETESDEIGAELMAKAGFDPSQAIVLWKNMAKFSEGAPPEFLSTHPSHSTRIEDLTALQAKVMPIYQQAKAQGKRPNCSL</sequence>
<organism evidence="9 10">
    <name type="scientific">Paraferrimonas haliotis</name>
    <dbReference type="NCBI Taxonomy" id="2013866"/>
    <lineage>
        <taxon>Bacteria</taxon>
        <taxon>Pseudomonadati</taxon>
        <taxon>Pseudomonadota</taxon>
        <taxon>Gammaproteobacteria</taxon>
        <taxon>Alteromonadales</taxon>
        <taxon>Ferrimonadaceae</taxon>
        <taxon>Paraferrimonas</taxon>
    </lineage>
</organism>
<evidence type="ECO:0000256" key="4">
    <source>
        <dbReference type="ARBA" id="ARBA00022833"/>
    </source>
</evidence>
<dbReference type="Gene3D" id="3.30.2010.10">
    <property type="entry name" value="Metalloproteases ('zincins'), catalytic domain"/>
    <property type="match status" value="1"/>
</dbReference>
<evidence type="ECO:0000256" key="7">
    <source>
        <dbReference type="SAM" id="SignalP"/>
    </source>
</evidence>
<keyword evidence="10" id="KW-1185">Reference proteome</keyword>
<comment type="cofactor">
    <cofactor evidence="6">
        <name>Zn(2+)</name>
        <dbReference type="ChEBI" id="CHEBI:29105"/>
    </cofactor>
    <text evidence="6">Binds 1 zinc ion per subunit.</text>
</comment>
<feature type="signal peptide" evidence="7">
    <location>
        <begin position="1"/>
        <end position="20"/>
    </location>
</feature>
<dbReference type="GO" id="GO:0016020">
    <property type="term" value="C:membrane"/>
    <property type="evidence" value="ECO:0007669"/>
    <property type="project" value="TreeGrafter"/>
</dbReference>
<evidence type="ECO:0000313" key="9">
    <source>
        <dbReference type="EMBL" id="GLS83658.1"/>
    </source>
</evidence>
<comment type="similarity">
    <text evidence="6">Belongs to the peptidase M48 family.</text>
</comment>
<evidence type="ECO:0000256" key="6">
    <source>
        <dbReference type="RuleBase" id="RU003983"/>
    </source>
</evidence>
<evidence type="ECO:0000256" key="2">
    <source>
        <dbReference type="ARBA" id="ARBA00022723"/>
    </source>
</evidence>
<comment type="caution">
    <text evidence="9">The sequence shown here is derived from an EMBL/GenBank/DDBJ whole genome shotgun (WGS) entry which is preliminary data.</text>
</comment>
<dbReference type="PROSITE" id="PS51257">
    <property type="entry name" value="PROKAR_LIPOPROTEIN"/>
    <property type="match status" value="1"/>
</dbReference>
<dbReference type="PANTHER" id="PTHR22726:SF24">
    <property type="entry name" value="M48 FAMILY METALLOPEPTIDASE"/>
    <property type="match status" value="1"/>
</dbReference>
<evidence type="ECO:0000313" key="10">
    <source>
        <dbReference type="Proteomes" id="UP001157439"/>
    </source>
</evidence>
<evidence type="ECO:0000256" key="1">
    <source>
        <dbReference type="ARBA" id="ARBA00022670"/>
    </source>
</evidence>
<dbReference type="CDD" id="cd07331">
    <property type="entry name" value="M48C_Oma1_like"/>
    <property type="match status" value="1"/>
</dbReference>
<protein>
    <submittedName>
        <fullName evidence="9">Zn-dependent protease</fullName>
    </submittedName>
</protein>
<dbReference type="Pfam" id="PF01435">
    <property type="entry name" value="Peptidase_M48"/>
    <property type="match status" value="1"/>
</dbReference>
<evidence type="ECO:0000256" key="3">
    <source>
        <dbReference type="ARBA" id="ARBA00022801"/>
    </source>
</evidence>
<name>A0AA37WWM8_9GAMM</name>
<dbReference type="RefSeq" id="WP_095498694.1">
    <property type="nucleotide sequence ID" value="NZ_BSPO01000003.1"/>
</dbReference>
<gene>
    <name evidence="9" type="ORF">GCM10007894_16350</name>
</gene>
<keyword evidence="1 6" id="KW-0645">Protease</keyword>
<feature type="chain" id="PRO_5041403068" evidence="7">
    <location>
        <begin position="21"/>
        <end position="266"/>
    </location>
</feature>
<keyword evidence="7" id="KW-0732">Signal</keyword>
<keyword evidence="2" id="KW-0479">Metal-binding</keyword>
<dbReference type="AlphaFoldDB" id="A0AA37WWM8"/>
<dbReference type="GO" id="GO:0051603">
    <property type="term" value="P:proteolysis involved in protein catabolic process"/>
    <property type="evidence" value="ECO:0007669"/>
    <property type="project" value="TreeGrafter"/>
</dbReference>
<feature type="domain" description="Peptidase M48" evidence="8">
    <location>
        <begin position="72"/>
        <end position="243"/>
    </location>
</feature>
<keyword evidence="5 6" id="KW-0482">Metalloprotease</keyword>
<accession>A0AA37WWM8</accession>
<dbReference type="GO" id="GO:0046872">
    <property type="term" value="F:metal ion binding"/>
    <property type="evidence" value="ECO:0007669"/>
    <property type="project" value="UniProtKB-KW"/>
</dbReference>
<dbReference type="InterPro" id="IPR001915">
    <property type="entry name" value="Peptidase_M48"/>
</dbReference>